<dbReference type="SUPFAM" id="SSF52540">
    <property type="entry name" value="P-loop containing nucleoside triphosphate hydrolases"/>
    <property type="match status" value="1"/>
</dbReference>
<dbReference type="InterPro" id="IPR004396">
    <property type="entry name" value="ATPase_YchF/OLA1"/>
</dbReference>
<keyword evidence="9" id="KW-1185">Reference proteome</keyword>
<evidence type="ECO:0000259" key="6">
    <source>
        <dbReference type="PROSITE" id="PS51710"/>
    </source>
</evidence>
<dbReference type="PRINTS" id="PR00326">
    <property type="entry name" value="GTP1OBG"/>
</dbReference>
<gene>
    <name evidence="8" type="ORF">HYH03_003627</name>
</gene>
<dbReference type="GO" id="GO:0016887">
    <property type="term" value="F:ATP hydrolysis activity"/>
    <property type="evidence" value="ECO:0007669"/>
    <property type="project" value="UniProtKB-UniRule"/>
</dbReference>
<keyword evidence="2" id="KW-0479">Metal-binding</keyword>
<dbReference type="Pfam" id="PF01926">
    <property type="entry name" value="MMR_HSR1"/>
    <property type="match status" value="1"/>
</dbReference>
<evidence type="ECO:0000259" key="7">
    <source>
        <dbReference type="PROSITE" id="PS51880"/>
    </source>
</evidence>
<dbReference type="InterPro" id="IPR012675">
    <property type="entry name" value="Beta-grasp_dom_sf"/>
</dbReference>
<dbReference type="CDD" id="cd04867">
    <property type="entry name" value="TGS_YchF_OLA1"/>
    <property type="match status" value="1"/>
</dbReference>
<comment type="function">
    <text evidence="5">Hydrolyzes ATP, and can also hydrolyze GTP with lower efficiency. Has lower affinity for GTP.</text>
</comment>
<dbReference type="SUPFAM" id="SSF81271">
    <property type="entry name" value="TGS-like"/>
    <property type="match status" value="1"/>
</dbReference>
<dbReference type="GO" id="GO:0043023">
    <property type="term" value="F:ribosomal large subunit binding"/>
    <property type="evidence" value="ECO:0007669"/>
    <property type="project" value="UniProtKB-UniRule"/>
</dbReference>
<dbReference type="GO" id="GO:0005524">
    <property type="term" value="F:ATP binding"/>
    <property type="evidence" value="ECO:0007669"/>
    <property type="project" value="UniProtKB-UniRule"/>
</dbReference>
<comment type="caution">
    <text evidence="8">The sequence shown here is derived from an EMBL/GenBank/DDBJ whole genome shotgun (WGS) entry which is preliminary data.</text>
</comment>
<keyword evidence="5" id="KW-0378">Hydrolase</keyword>
<dbReference type="InterPro" id="IPR023192">
    <property type="entry name" value="TGS-like_dom_sf"/>
</dbReference>
<protein>
    <recommendedName>
        <fullName evidence="5">Obg-like ATPase 1</fullName>
    </recommendedName>
</protein>
<dbReference type="InterPro" id="IPR031167">
    <property type="entry name" value="G_OBG"/>
</dbReference>
<dbReference type="PROSITE" id="PS51880">
    <property type="entry name" value="TGS"/>
    <property type="match status" value="1"/>
</dbReference>
<evidence type="ECO:0000313" key="8">
    <source>
        <dbReference type="EMBL" id="KAG2498368.1"/>
    </source>
</evidence>
<comment type="similarity">
    <text evidence="5">Belongs to the TRAFAC class OBG-HflX-like GTPase superfamily. OBG GTPase family. YchF/OLA1 subfamily.</text>
</comment>
<accession>A0A835YBT2</accession>
<dbReference type="GO" id="GO:0005525">
    <property type="term" value="F:GTP binding"/>
    <property type="evidence" value="ECO:0007669"/>
    <property type="project" value="InterPro"/>
</dbReference>
<dbReference type="HAMAP" id="MF_00944">
    <property type="entry name" value="YchF_OLA1_ATPase"/>
    <property type="match status" value="1"/>
</dbReference>
<dbReference type="PANTHER" id="PTHR23305:SF18">
    <property type="entry name" value="OBG-TYPE G DOMAIN-CONTAINING PROTEIN"/>
    <property type="match status" value="1"/>
</dbReference>
<comment type="subcellular location">
    <subcellularLocation>
        <location evidence="5">Cytoplasm</location>
    </subcellularLocation>
</comment>
<dbReference type="InterPro" id="IPR027417">
    <property type="entry name" value="P-loop_NTPase"/>
</dbReference>
<dbReference type="EMBL" id="JAEHOE010000010">
    <property type="protein sequence ID" value="KAG2498368.1"/>
    <property type="molecule type" value="Genomic_DNA"/>
</dbReference>
<dbReference type="InterPro" id="IPR006073">
    <property type="entry name" value="GTP-bd"/>
</dbReference>
<evidence type="ECO:0000256" key="1">
    <source>
        <dbReference type="ARBA" id="ARBA00001946"/>
    </source>
</evidence>
<dbReference type="Gene3D" id="3.40.50.300">
    <property type="entry name" value="P-loop containing nucleotide triphosphate hydrolases"/>
    <property type="match status" value="1"/>
</dbReference>
<comment type="cofactor">
    <cofactor evidence="1">
        <name>Mg(2+)</name>
        <dbReference type="ChEBI" id="CHEBI:18420"/>
    </cofactor>
</comment>
<dbReference type="InterPro" id="IPR012676">
    <property type="entry name" value="TGS-like"/>
</dbReference>
<organism evidence="8 9">
    <name type="scientific">Edaphochlamys debaryana</name>
    <dbReference type="NCBI Taxonomy" id="47281"/>
    <lineage>
        <taxon>Eukaryota</taxon>
        <taxon>Viridiplantae</taxon>
        <taxon>Chlorophyta</taxon>
        <taxon>core chlorophytes</taxon>
        <taxon>Chlorophyceae</taxon>
        <taxon>CS clade</taxon>
        <taxon>Chlamydomonadales</taxon>
        <taxon>Chlamydomonadales incertae sedis</taxon>
        <taxon>Edaphochlamys</taxon>
    </lineage>
</organism>
<dbReference type="GO" id="GO:0046872">
    <property type="term" value="F:metal ion binding"/>
    <property type="evidence" value="ECO:0007669"/>
    <property type="project" value="UniProtKB-KW"/>
</dbReference>
<dbReference type="FunFam" id="1.10.150.300:FF:000001">
    <property type="entry name" value="Ribosome-binding ATPase YchF"/>
    <property type="match status" value="1"/>
</dbReference>
<evidence type="ECO:0000256" key="4">
    <source>
        <dbReference type="ARBA" id="ARBA00022840"/>
    </source>
</evidence>
<evidence type="ECO:0000313" key="9">
    <source>
        <dbReference type="Proteomes" id="UP000612055"/>
    </source>
</evidence>
<name>A0A835YBT2_9CHLO</name>
<reference evidence="8" key="1">
    <citation type="journal article" date="2020" name="bioRxiv">
        <title>Comparative genomics of Chlamydomonas.</title>
        <authorList>
            <person name="Craig R.J."/>
            <person name="Hasan A.R."/>
            <person name="Ness R.W."/>
            <person name="Keightley P.D."/>
        </authorList>
    </citation>
    <scope>NUCLEOTIDE SEQUENCE</scope>
    <source>
        <strain evidence="8">CCAP 11/70</strain>
    </source>
</reference>
<keyword evidence="3 5" id="KW-0547">Nucleotide-binding</keyword>
<dbReference type="PANTHER" id="PTHR23305">
    <property type="entry name" value="OBG GTPASE FAMILY"/>
    <property type="match status" value="1"/>
</dbReference>
<dbReference type="Gene3D" id="1.10.150.300">
    <property type="entry name" value="TGS-like domain"/>
    <property type="match status" value="1"/>
</dbReference>
<feature type="binding site" evidence="5">
    <location>
        <position position="255"/>
    </location>
    <ligand>
        <name>ATP</name>
        <dbReference type="ChEBI" id="CHEBI:30616"/>
    </ligand>
</feature>
<dbReference type="Pfam" id="PF06071">
    <property type="entry name" value="YchF-GTPase_C"/>
    <property type="match status" value="1"/>
</dbReference>
<feature type="domain" description="TGS" evidence="7">
    <location>
        <begin position="329"/>
        <end position="412"/>
    </location>
</feature>
<dbReference type="Gene3D" id="3.10.20.30">
    <property type="match status" value="1"/>
</dbReference>
<feature type="binding site" evidence="5">
    <location>
        <begin position="56"/>
        <end position="61"/>
    </location>
    <ligand>
        <name>ATP</name>
        <dbReference type="ChEBI" id="CHEBI:30616"/>
    </ligand>
</feature>
<evidence type="ECO:0000256" key="3">
    <source>
        <dbReference type="ARBA" id="ARBA00022741"/>
    </source>
</evidence>
<dbReference type="Proteomes" id="UP000612055">
    <property type="component" value="Unassembled WGS sequence"/>
</dbReference>
<dbReference type="GO" id="GO:0005737">
    <property type="term" value="C:cytoplasm"/>
    <property type="evidence" value="ECO:0007669"/>
    <property type="project" value="UniProtKB-SubCell"/>
</dbReference>
<dbReference type="NCBIfam" id="TIGR00092">
    <property type="entry name" value="redox-regulated ATPase YchF"/>
    <property type="match status" value="1"/>
</dbReference>
<dbReference type="AlphaFoldDB" id="A0A835YBT2"/>
<dbReference type="OrthoDB" id="424823at2759"/>
<feature type="domain" description="OBG-type G" evidence="6">
    <location>
        <begin position="47"/>
        <end position="307"/>
    </location>
</feature>
<dbReference type="CDD" id="cd01900">
    <property type="entry name" value="YchF"/>
    <property type="match status" value="1"/>
</dbReference>
<comment type="subunit">
    <text evidence="5">Monomer.</text>
</comment>
<evidence type="ECO:0000256" key="2">
    <source>
        <dbReference type="ARBA" id="ARBA00022723"/>
    </source>
</evidence>
<proteinExistence type="inferred from homology"/>
<dbReference type="FunFam" id="3.10.20.30:FF:000001">
    <property type="entry name" value="Ribosome-binding ATPase YchF"/>
    <property type="match status" value="1"/>
</dbReference>
<dbReference type="InterPro" id="IPR004095">
    <property type="entry name" value="TGS"/>
</dbReference>
<dbReference type="InterPro" id="IPR013029">
    <property type="entry name" value="YchF_C"/>
</dbReference>
<keyword evidence="4 5" id="KW-0067">ATP-binding</keyword>
<dbReference type="PIRSF" id="PIRSF006641">
    <property type="entry name" value="CHP00092"/>
    <property type="match status" value="1"/>
</dbReference>
<sequence>MAVRMCRAVGSAAGRGLFQRVAISRATVFARPGQCSRTFRTTTVAALQAGIVGLPNVGKSTLFNALVENGKAQAANFPFCTIEPNVGIVQVEDPRLQTLSSISGSKEIIPATVEFVDIAGLVKGASKGEGMGNQFLSNIRNTDAICQVVRCFEDDDVIHVAGKVDPLDDIDVINLELALADLDVVSKRQDRLKKGKKTSEQAEKDEVELAALDKIQVALEAGKGARSAVLTKDEALSVKSLGLMTLKPIIYAANVMEDDLANQGAENKHVQALRKRAAEEGVQVVVVSAKVEAELNELPKEEAREWLESLGVKDGGLSSLVRATYSTLGLQTYFTTGEKETRAWTIRKGFTAPQAAGVIHTDFEKGFIRAETVAFDDYVKYKGTGGAKEAGVLRLEGKEYIVQEGDVLLFRFNV</sequence>
<dbReference type="InterPro" id="IPR041706">
    <property type="entry name" value="YchF_N"/>
</dbReference>
<dbReference type="PROSITE" id="PS51710">
    <property type="entry name" value="G_OBG"/>
    <property type="match status" value="1"/>
</dbReference>
<evidence type="ECO:0000256" key="5">
    <source>
        <dbReference type="HAMAP-Rule" id="MF_03167"/>
    </source>
</evidence>
<keyword evidence="5" id="KW-0963">Cytoplasm</keyword>